<organism evidence="1 2">
    <name type="scientific">Proteus genomosp. 6</name>
    <dbReference type="NCBI Taxonomy" id="1311820"/>
    <lineage>
        <taxon>Bacteria</taxon>
        <taxon>Pseudomonadati</taxon>
        <taxon>Pseudomonadota</taxon>
        <taxon>Gammaproteobacteria</taxon>
        <taxon>Enterobacterales</taxon>
        <taxon>Morganellaceae</taxon>
        <taxon>Proteus</taxon>
    </lineage>
</organism>
<dbReference type="EMBL" id="JBEEWF010000007">
    <property type="protein sequence ID" value="MEQ5348878.1"/>
    <property type="molecule type" value="Genomic_DNA"/>
</dbReference>
<name>A0ABV1LAW1_9GAMM</name>
<dbReference type="RefSeq" id="WP_349419955.1">
    <property type="nucleotide sequence ID" value="NZ_JBEEWF010000007.1"/>
</dbReference>
<accession>A0ABV1LAW1</accession>
<proteinExistence type="predicted"/>
<sequence length="174" mass="20389">MIKKRKASSNPEIKINYNLNKFYVEARNTETRTHQKKIEIVYAKSYNEIPSIYRKSIDFNSQKKIIKKMQIISPIFWIIVISKYKNAIIAIGENYAAISWLKTSRSRQLIFSKIKRANKFEFSVSFKNGNLNIPKISSDKKEIINSAITNLIKNFGYTEVYNQVITLFDAYQEN</sequence>
<reference evidence="1 2" key="1">
    <citation type="submission" date="2024-04" db="EMBL/GenBank/DDBJ databases">
        <title>Role of Flies in the Dissemination of Carbapenem-Resistant Enterobacteriaceae (CRE): An Epidemiological and Genomic Study in China.</title>
        <authorList>
            <person name="Kaichao C."/>
            <person name="Zhang R."/>
            <person name="Chen S."/>
        </authorList>
    </citation>
    <scope>NUCLEOTIDE SEQUENCE [LARGE SCALE GENOMIC DNA]</scope>
    <source>
        <strain evidence="2">fly-1011</strain>
    </source>
</reference>
<evidence type="ECO:0000313" key="1">
    <source>
        <dbReference type="EMBL" id="MEQ5348878.1"/>
    </source>
</evidence>
<dbReference type="Proteomes" id="UP001436462">
    <property type="component" value="Unassembled WGS sequence"/>
</dbReference>
<comment type="caution">
    <text evidence="1">The sequence shown here is derived from an EMBL/GenBank/DDBJ whole genome shotgun (WGS) entry which is preliminary data.</text>
</comment>
<protein>
    <submittedName>
        <fullName evidence="1">Uncharacterized protein</fullName>
    </submittedName>
</protein>
<keyword evidence="2" id="KW-1185">Reference proteome</keyword>
<evidence type="ECO:0000313" key="2">
    <source>
        <dbReference type="Proteomes" id="UP001436462"/>
    </source>
</evidence>
<gene>
    <name evidence="1" type="ORF">ABN253_11855</name>
</gene>